<accession>A0A7S1IRB7</accession>
<feature type="compositionally biased region" description="Polar residues" evidence="1">
    <location>
        <begin position="17"/>
        <end position="26"/>
    </location>
</feature>
<evidence type="ECO:0000313" key="2">
    <source>
        <dbReference type="EMBL" id="CAD9020019.1"/>
    </source>
</evidence>
<feature type="region of interest" description="Disordered" evidence="1">
    <location>
        <begin position="55"/>
        <end position="76"/>
    </location>
</feature>
<dbReference type="AlphaFoldDB" id="A0A7S1IRB7"/>
<feature type="region of interest" description="Disordered" evidence="1">
    <location>
        <begin position="1"/>
        <end position="36"/>
    </location>
</feature>
<organism evidence="2">
    <name type="scientific">Eutreptiella gymnastica</name>
    <dbReference type="NCBI Taxonomy" id="73025"/>
    <lineage>
        <taxon>Eukaryota</taxon>
        <taxon>Discoba</taxon>
        <taxon>Euglenozoa</taxon>
        <taxon>Euglenida</taxon>
        <taxon>Spirocuta</taxon>
        <taxon>Euglenophyceae</taxon>
        <taxon>Eutreptiales</taxon>
        <taxon>Eutreptiaceae</taxon>
        <taxon>Eutreptiella</taxon>
    </lineage>
</organism>
<reference evidence="2" key="1">
    <citation type="submission" date="2021-01" db="EMBL/GenBank/DDBJ databases">
        <authorList>
            <person name="Corre E."/>
            <person name="Pelletier E."/>
            <person name="Niang G."/>
            <person name="Scheremetjew M."/>
            <person name="Finn R."/>
            <person name="Kale V."/>
            <person name="Holt S."/>
            <person name="Cochrane G."/>
            <person name="Meng A."/>
            <person name="Brown T."/>
            <person name="Cohen L."/>
        </authorList>
    </citation>
    <scope>NUCLEOTIDE SEQUENCE</scope>
    <source>
        <strain evidence="2">NIES-381</strain>
    </source>
</reference>
<dbReference type="EMBL" id="HBGA01083484">
    <property type="protein sequence ID" value="CAD9020019.1"/>
    <property type="molecule type" value="Transcribed_RNA"/>
</dbReference>
<sequence>MLRPAQPIASAHALKASGTTGRTTVLASLPGRHGPVLRPLKARQRKGARVAVSTQQGAPGLAQSQKGVQGFQSSQGPLLDCDPHRCSGRQFPQALGTVKGTPKDCTPPPLRAPGLEFG</sequence>
<evidence type="ECO:0000256" key="1">
    <source>
        <dbReference type="SAM" id="MobiDB-lite"/>
    </source>
</evidence>
<feature type="region of interest" description="Disordered" evidence="1">
    <location>
        <begin position="94"/>
        <end position="118"/>
    </location>
</feature>
<name>A0A7S1IRB7_9EUGL</name>
<protein>
    <submittedName>
        <fullName evidence="2">Uncharacterized protein</fullName>
    </submittedName>
</protein>
<gene>
    <name evidence="2" type="ORF">EGYM00392_LOCUS31133</name>
</gene>
<proteinExistence type="predicted"/>